<accession>M0P2F5</accession>
<feature type="transmembrane region" description="Helical" evidence="1">
    <location>
        <begin position="38"/>
        <end position="62"/>
    </location>
</feature>
<dbReference type="RefSeq" id="WP_008003080.1">
    <property type="nucleotide sequence ID" value="NZ_AOJG01000003.1"/>
</dbReference>
<sequence>MIRSILGKRTLQRLGIASTLLDAAAAFARRDVRMGVLLLGAAVASIWVPGLGVVASVLGRLYRRLR</sequence>
<dbReference type="STRING" id="1227482.C469_01175"/>
<keyword evidence="1" id="KW-0472">Membrane</keyword>
<keyword evidence="1" id="KW-0812">Transmembrane</keyword>
<evidence type="ECO:0000313" key="2">
    <source>
        <dbReference type="EMBL" id="EMA64271.1"/>
    </source>
</evidence>
<protein>
    <submittedName>
        <fullName evidence="2">Uncharacterized protein</fullName>
    </submittedName>
</protein>
<organism evidence="2 3">
    <name type="scientific">Halorubrum lipolyticum DSM 21995</name>
    <dbReference type="NCBI Taxonomy" id="1227482"/>
    <lineage>
        <taxon>Archaea</taxon>
        <taxon>Methanobacteriati</taxon>
        <taxon>Methanobacteriota</taxon>
        <taxon>Stenosarchaea group</taxon>
        <taxon>Halobacteria</taxon>
        <taxon>Halobacteriales</taxon>
        <taxon>Haloferacaceae</taxon>
        <taxon>Halorubrum</taxon>
    </lineage>
</organism>
<proteinExistence type="predicted"/>
<dbReference type="PATRIC" id="fig|1227482.3.peg.238"/>
<dbReference type="Proteomes" id="UP000011650">
    <property type="component" value="Unassembled WGS sequence"/>
</dbReference>
<gene>
    <name evidence="2" type="ORF">C469_01175</name>
</gene>
<dbReference type="AlphaFoldDB" id="M0P2F5"/>
<comment type="caution">
    <text evidence="2">The sequence shown here is derived from an EMBL/GenBank/DDBJ whole genome shotgun (WGS) entry which is preliminary data.</text>
</comment>
<dbReference type="EMBL" id="AOJG01000003">
    <property type="protein sequence ID" value="EMA64271.1"/>
    <property type="molecule type" value="Genomic_DNA"/>
</dbReference>
<name>M0P2F5_9EURY</name>
<keyword evidence="3" id="KW-1185">Reference proteome</keyword>
<evidence type="ECO:0000256" key="1">
    <source>
        <dbReference type="SAM" id="Phobius"/>
    </source>
</evidence>
<evidence type="ECO:0000313" key="3">
    <source>
        <dbReference type="Proteomes" id="UP000011650"/>
    </source>
</evidence>
<reference evidence="2 3" key="1">
    <citation type="journal article" date="2014" name="PLoS Genet.">
        <title>Phylogenetically driven sequencing of extremely halophilic archaea reveals strategies for static and dynamic osmo-response.</title>
        <authorList>
            <person name="Becker E.A."/>
            <person name="Seitzer P.M."/>
            <person name="Tritt A."/>
            <person name="Larsen D."/>
            <person name="Krusor M."/>
            <person name="Yao A.I."/>
            <person name="Wu D."/>
            <person name="Madern D."/>
            <person name="Eisen J.A."/>
            <person name="Darling A.E."/>
            <person name="Facciotti M.T."/>
        </authorList>
    </citation>
    <scope>NUCLEOTIDE SEQUENCE [LARGE SCALE GENOMIC DNA]</scope>
    <source>
        <strain evidence="2 3">DSM 21995</strain>
    </source>
</reference>
<keyword evidence="1" id="KW-1133">Transmembrane helix</keyword>